<name>A0A2H0LL18_9BACT</name>
<evidence type="ECO:0000256" key="14">
    <source>
        <dbReference type="ARBA" id="ARBA00031399"/>
    </source>
</evidence>
<evidence type="ECO:0000256" key="5">
    <source>
        <dbReference type="ARBA" id="ARBA00022660"/>
    </source>
</evidence>
<dbReference type="SUPFAM" id="SSF49503">
    <property type="entry name" value="Cupredoxins"/>
    <property type="match status" value="1"/>
</dbReference>
<dbReference type="Gene3D" id="2.60.40.420">
    <property type="entry name" value="Cupredoxins - blue copper proteins"/>
    <property type="match status" value="1"/>
</dbReference>
<keyword evidence="7" id="KW-0479">Metal-binding</keyword>
<evidence type="ECO:0000256" key="10">
    <source>
        <dbReference type="ARBA" id="ARBA00022989"/>
    </source>
</evidence>
<evidence type="ECO:0000313" key="18">
    <source>
        <dbReference type="EMBL" id="PIQ85057.1"/>
    </source>
</evidence>
<keyword evidence="6 16" id="KW-0812">Transmembrane</keyword>
<dbReference type="GO" id="GO:0042773">
    <property type="term" value="P:ATP synthesis coupled electron transport"/>
    <property type="evidence" value="ECO:0007669"/>
    <property type="project" value="TreeGrafter"/>
</dbReference>
<comment type="subcellular location">
    <subcellularLocation>
        <location evidence="1">Membrane</location>
        <topology evidence="1">Multi-pass membrane protein</topology>
    </subcellularLocation>
</comment>
<evidence type="ECO:0000256" key="9">
    <source>
        <dbReference type="ARBA" id="ARBA00022982"/>
    </source>
</evidence>
<dbReference type="PANTHER" id="PTHR22888:SF9">
    <property type="entry name" value="CYTOCHROME C OXIDASE SUBUNIT 2"/>
    <property type="match status" value="1"/>
</dbReference>
<keyword evidence="10 16" id="KW-1133">Transmembrane helix</keyword>
<evidence type="ECO:0000256" key="2">
    <source>
        <dbReference type="ARBA" id="ARBA00007866"/>
    </source>
</evidence>
<accession>A0A2H0LL18</accession>
<dbReference type="GO" id="GO:0004129">
    <property type="term" value="F:cytochrome-c oxidase activity"/>
    <property type="evidence" value="ECO:0007669"/>
    <property type="project" value="UniProtKB-EC"/>
</dbReference>
<evidence type="ECO:0000256" key="11">
    <source>
        <dbReference type="ARBA" id="ARBA00023008"/>
    </source>
</evidence>
<dbReference type="InterPro" id="IPR045187">
    <property type="entry name" value="CcO_II"/>
</dbReference>
<feature type="transmembrane region" description="Helical" evidence="16">
    <location>
        <begin position="17"/>
        <end position="41"/>
    </location>
</feature>
<keyword evidence="4" id="KW-0813">Transport</keyword>
<dbReference type="PROSITE" id="PS50857">
    <property type="entry name" value="COX2_CUA"/>
    <property type="match status" value="1"/>
</dbReference>
<comment type="caution">
    <text evidence="18">The sequence shown here is derived from an EMBL/GenBank/DDBJ whole genome shotgun (WGS) entry which is preliminary data.</text>
</comment>
<dbReference type="Gene3D" id="1.10.287.90">
    <property type="match status" value="1"/>
</dbReference>
<reference evidence="18 19" key="1">
    <citation type="submission" date="2017-09" db="EMBL/GenBank/DDBJ databases">
        <title>Depth-based differentiation of microbial function through sediment-hosted aquifers and enrichment of novel symbionts in the deep terrestrial subsurface.</title>
        <authorList>
            <person name="Probst A.J."/>
            <person name="Ladd B."/>
            <person name="Jarett J.K."/>
            <person name="Geller-Mcgrath D.E."/>
            <person name="Sieber C.M."/>
            <person name="Emerson J.B."/>
            <person name="Anantharaman K."/>
            <person name="Thomas B.C."/>
            <person name="Malmstrom R."/>
            <person name="Stieglmeier M."/>
            <person name="Klingl A."/>
            <person name="Woyke T."/>
            <person name="Ryan C.M."/>
            <person name="Banfield J.F."/>
        </authorList>
    </citation>
    <scope>NUCLEOTIDE SEQUENCE [LARGE SCALE GENOMIC DNA]</scope>
    <source>
        <strain evidence="18">CG11_big_fil_rev_8_21_14_0_20_45_26</strain>
    </source>
</reference>
<dbReference type="InterPro" id="IPR008972">
    <property type="entry name" value="Cupredoxin"/>
</dbReference>
<evidence type="ECO:0000256" key="12">
    <source>
        <dbReference type="ARBA" id="ARBA00023136"/>
    </source>
</evidence>
<dbReference type="PANTHER" id="PTHR22888">
    <property type="entry name" value="CYTOCHROME C OXIDASE, SUBUNIT II"/>
    <property type="match status" value="1"/>
</dbReference>
<dbReference type="InterPro" id="IPR036257">
    <property type="entry name" value="Cyt_c_oxidase_su2_TM_sf"/>
</dbReference>
<dbReference type="InterPro" id="IPR001505">
    <property type="entry name" value="Copper_CuA"/>
</dbReference>
<dbReference type="InterPro" id="IPR002429">
    <property type="entry name" value="CcO_II-like_C"/>
</dbReference>
<keyword evidence="8" id="KW-1278">Translocase</keyword>
<evidence type="ECO:0000256" key="1">
    <source>
        <dbReference type="ARBA" id="ARBA00004141"/>
    </source>
</evidence>
<sequence length="242" mass="27516">MLFPQNISKSGEWVDRLFYLGLILTSIAFVLVIATLIYFLIRYRCQANQKAYYTHGDSKKAIGLTLALAIIVFFAIDINLAVHDHFAWEEIWGRATNAKNPLQIEVMPEQFAWNIRYAGNDGIFGTADDVATINEMHIPVNRPINVALKSKDVIHSFFIPNFRIKQDAVPGLVTYLSFQAVQTGQFDIACAEHCGLGHYRMRGQLTVEDEAAWQKWLAEKSDENTGTENWGWQWEAASRESN</sequence>
<dbReference type="PROSITE" id="PS00078">
    <property type="entry name" value="COX2"/>
    <property type="match status" value="1"/>
</dbReference>
<evidence type="ECO:0000256" key="8">
    <source>
        <dbReference type="ARBA" id="ARBA00022967"/>
    </source>
</evidence>
<dbReference type="CDD" id="cd13919">
    <property type="entry name" value="CuRO_HCO_II_like_5"/>
    <property type="match status" value="1"/>
</dbReference>
<comment type="function">
    <text evidence="13">Subunits I and II form the functional core of the enzyme complex. Electrons originating in cytochrome c are transferred via heme a and Cu(A) to the binuclear center formed by heme a3 and Cu(B).</text>
</comment>
<keyword evidence="5" id="KW-0679">Respiratory chain</keyword>
<comment type="similarity">
    <text evidence="2">Belongs to the cytochrome c oxidase subunit 2 family.</text>
</comment>
<dbReference type="Proteomes" id="UP000230859">
    <property type="component" value="Unassembled WGS sequence"/>
</dbReference>
<dbReference type="GO" id="GO:0016020">
    <property type="term" value="C:membrane"/>
    <property type="evidence" value="ECO:0007669"/>
    <property type="project" value="UniProtKB-SubCell"/>
</dbReference>
<evidence type="ECO:0000256" key="6">
    <source>
        <dbReference type="ARBA" id="ARBA00022692"/>
    </source>
</evidence>
<dbReference type="EC" id="7.1.1.9" evidence="3"/>
<keyword evidence="11" id="KW-0186">Copper</keyword>
<keyword evidence="9" id="KW-0249">Electron transport</keyword>
<dbReference type="NCBIfam" id="TIGR02866">
    <property type="entry name" value="CoxB"/>
    <property type="match status" value="1"/>
</dbReference>
<proteinExistence type="inferred from homology"/>
<feature type="transmembrane region" description="Helical" evidence="16">
    <location>
        <begin position="61"/>
        <end position="82"/>
    </location>
</feature>
<evidence type="ECO:0000259" key="17">
    <source>
        <dbReference type="PROSITE" id="PS50857"/>
    </source>
</evidence>
<dbReference type="GO" id="GO:0005507">
    <property type="term" value="F:copper ion binding"/>
    <property type="evidence" value="ECO:0007669"/>
    <property type="project" value="InterPro"/>
</dbReference>
<evidence type="ECO:0000256" key="13">
    <source>
        <dbReference type="ARBA" id="ARBA00024688"/>
    </source>
</evidence>
<dbReference type="AlphaFoldDB" id="A0A2H0LL18"/>
<protein>
    <recommendedName>
        <fullName evidence="3">cytochrome-c oxidase</fullName>
        <ecNumber evidence="3">7.1.1.9</ecNumber>
    </recommendedName>
    <alternativeName>
        <fullName evidence="14">Cytochrome aa3 subunit 2</fullName>
    </alternativeName>
</protein>
<dbReference type="SUPFAM" id="SSF81464">
    <property type="entry name" value="Cytochrome c oxidase subunit II-like, transmembrane region"/>
    <property type="match status" value="1"/>
</dbReference>
<organism evidence="18 19">
    <name type="scientific">Candidatus Abzuiibacterium crystallinum</name>
    <dbReference type="NCBI Taxonomy" id="1974748"/>
    <lineage>
        <taxon>Bacteria</taxon>
        <taxon>Pseudomonadati</taxon>
        <taxon>Candidatus Omnitrophota</taxon>
        <taxon>Candidatus Abzuiibacterium</taxon>
    </lineage>
</organism>
<evidence type="ECO:0000256" key="3">
    <source>
        <dbReference type="ARBA" id="ARBA00012949"/>
    </source>
</evidence>
<feature type="domain" description="Cytochrome oxidase subunit II copper A binding" evidence="17">
    <location>
        <begin position="99"/>
        <end position="219"/>
    </location>
</feature>
<dbReference type="Pfam" id="PF00116">
    <property type="entry name" value="COX2"/>
    <property type="match status" value="1"/>
</dbReference>
<evidence type="ECO:0000256" key="15">
    <source>
        <dbReference type="SAM" id="MobiDB-lite"/>
    </source>
</evidence>
<dbReference type="GO" id="GO:0016491">
    <property type="term" value="F:oxidoreductase activity"/>
    <property type="evidence" value="ECO:0007669"/>
    <property type="project" value="InterPro"/>
</dbReference>
<evidence type="ECO:0000256" key="16">
    <source>
        <dbReference type="SAM" id="Phobius"/>
    </source>
</evidence>
<keyword evidence="12 16" id="KW-0472">Membrane</keyword>
<evidence type="ECO:0000313" key="19">
    <source>
        <dbReference type="Proteomes" id="UP000230859"/>
    </source>
</evidence>
<evidence type="ECO:0000256" key="7">
    <source>
        <dbReference type="ARBA" id="ARBA00022723"/>
    </source>
</evidence>
<dbReference type="InterPro" id="IPR014222">
    <property type="entry name" value="Cyt_c_oxidase_su2"/>
</dbReference>
<gene>
    <name evidence="18" type="primary">coxB</name>
    <name evidence="18" type="ORF">COV74_10700</name>
</gene>
<dbReference type="EMBL" id="PCVY01000076">
    <property type="protein sequence ID" value="PIQ85057.1"/>
    <property type="molecule type" value="Genomic_DNA"/>
</dbReference>
<evidence type="ECO:0000256" key="4">
    <source>
        <dbReference type="ARBA" id="ARBA00022448"/>
    </source>
</evidence>
<feature type="region of interest" description="Disordered" evidence="15">
    <location>
        <begin position="222"/>
        <end position="242"/>
    </location>
</feature>